<dbReference type="Proteomes" id="UP001630127">
    <property type="component" value="Unassembled WGS sequence"/>
</dbReference>
<feature type="compositionally biased region" description="Polar residues" evidence="5">
    <location>
        <begin position="793"/>
        <end position="813"/>
    </location>
</feature>
<feature type="region of interest" description="Disordered" evidence="5">
    <location>
        <begin position="230"/>
        <end position="267"/>
    </location>
</feature>
<feature type="region of interest" description="Disordered" evidence="5">
    <location>
        <begin position="855"/>
        <end position="925"/>
    </location>
</feature>
<evidence type="ECO:0000256" key="4">
    <source>
        <dbReference type="PROSITE-ProRule" id="PRU00091"/>
    </source>
</evidence>
<dbReference type="InterPro" id="IPR017455">
    <property type="entry name" value="Znf_FYVE-rel"/>
</dbReference>
<feature type="compositionally biased region" description="Polar residues" evidence="5">
    <location>
        <begin position="859"/>
        <end position="874"/>
    </location>
</feature>
<comment type="caution">
    <text evidence="7">The sequence shown here is derived from an EMBL/GenBank/DDBJ whole genome shotgun (WGS) entry which is preliminary data.</text>
</comment>
<dbReference type="SUPFAM" id="SSF57903">
    <property type="entry name" value="FYVE/PHD zinc finger"/>
    <property type="match status" value="1"/>
</dbReference>
<proteinExistence type="predicted"/>
<dbReference type="PANTHER" id="PTHR47553:SF1">
    <property type="entry name" value="RING_FYVE_PHD ZINC FINGER SUPERFAMILY PROTEIN"/>
    <property type="match status" value="1"/>
</dbReference>
<dbReference type="InterPro" id="IPR011990">
    <property type="entry name" value="TPR-like_helical_dom_sf"/>
</dbReference>
<evidence type="ECO:0000256" key="3">
    <source>
        <dbReference type="ARBA" id="ARBA00022833"/>
    </source>
</evidence>
<dbReference type="InterPro" id="IPR011011">
    <property type="entry name" value="Znf_FYVE_PHD"/>
</dbReference>
<dbReference type="SMART" id="SM00064">
    <property type="entry name" value="FYVE"/>
    <property type="match status" value="1"/>
</dbReference>
<gene>
    <name evidence="7" type="ORF">ACH5RR_014939</name>
</gene>
<protein>
    <recommendedName>
        <fullName evidence="6">FYVE-type domain-containing protein</fullName>
    </recommendedName>
</protein>
<reference evidence="7 8" key="1">
    <citation type="submission" date="2024-11" db="EMBL/GenBank/DDBJ databases">
        <title>A near-complete genome assembly of Cinchona calisaya.</title>
        <authorList>
            <person name="Lian D.C."/>
            <person name="Zhao X.W."/>
            <person name="Wei L."/>
        </authorList>
    </citation>
    <scope>NUCLEOTIDE SEQUENCE [LARGE SCALE GENOMIC DNA]</scope>
    <source>
        <tissue evidence="7">Nenye</tissue>
    </source>
</reference>
<dbReference type="SMART" id="SM00028">
    <property type="entry name" value="TPR"/>
    <property type="match status" value="6"/>
</dbReference>
<evidence type="ECO:0000256" key="1">
    <source>
        <dbReference type="ARBA" id="ARBA00022723"/>
    </source>
</evidence>
<feature type="region of interest" description="Disordered" evidence="5">
    <location>
        <begin position="934"/>
        <end position="953"/>
    </location>
</feature>
<evidence type="ECO:0000313" key="8">
    <source>
        <dbReference type="Proteomes" id="UP001630127"/>
    </source>
</evidence>
<feature type="region of interest" description="Disordered" evidence="5">
    <location>
        <begin position="776"/>
        <end position="813"/>
    </location>
</feature>
<keyword evidence="3" id="KW-0862">Zinc</keyword>
<dbReference type="InterPro" id="IPR000306">
    <property type="entry name" value="Znf_FYVE"/>
</dbReference>
<accession>A0ABD2ZV82</accession>
<dbReference type="Gene3D" id="3.30.40.10">
    <property type="entry name" value="Zinc/RING finger domain, C3HC4 (zinc finger)"/>
    <property type="match status" value="1"/>
</dbReference>
<dbReference type="AlphaFoldDB" id="A0ABD2ZV82"/>
<dbReference type="SUPFAM" id="SSF48452">
    <property type="entry name" value="TPR-like"/>
    <property type="match status" value="1"/>
</dbReference>
<organism evidence="7 8">
    <name type="scientific">Cinchona calisaya</name>
    <dbReference type="NCBI Taxonomy" id="153742"/>
    <lineage>
        <taxon>Eukaryota</taxon>
        <taxon>Viridiplantae</taxon>
        <taxon>Streptophyta</taxon>
        <taxon>Embryophyta</taxon>
        <taxon>Tracheophyta</taxon>
        <taxon>Spermatophyta</taxon>
        <taxon>Magnoliopsida</taxon>
        <taxon>eudicotyledons</taxon>
        <taxon>Gunneridae</taxon>
        <taxon>Pentapetalae</taxon>
        <taxon>asterids</taxon>
        <taxon>lamiids</taxon>
        <taxon>Gentianales</taxon>
        <taxon>Rubiaceae</taxon>
        <taxon>Cinchonoideae</taxon>
        <taxon>Cinchoneae</taxon>
        <taxon>Cinchona</taxon>
    </lineage>
</organism>
<dbReference type="Pfam" id="PF01363">
    <property type="entry name" value="FYVE"/>
    <property type="match status" value="1"/>
</dbReference>
<evidence type="ECO:0000256" key="5">
    <source>
        <dbReference type="SAM" id="MobiDB-lite"/>
    </source>
</evidence>
<name>A0ABD2ZV82_9GENT</name>
<feature type="compositionally biased region" description="Basic and acidic residues" evidence="5">
    <location>
        <begin position="986"/>
        <end position="1003"/>
    </location>
</feature>
<feature type="region of interest" description="Disordered" evidence="5">
    <location>
        <begin position="112"/>
        <end position="180"/>
    </location>
</feature>
<dbReference type="CDD" id="cd00065">
    <property type="entry name" value="FYVE_like_SF"/>
    <property type="match status" value="1"/>
</dbReference>
<dbReference type="PROSITE" id="PS50178">
    <property type="entry name" value="ZF_FYVE"/>
    <property type="match status" value="1"/>
</dbReference>
<dbReference type="InterPro" id="IPR013083">
    <property type="entry name" value="Znf_RING/FYVE/PHD"/>
</dbReference>
<evidence type="ECO:0000313" key="7">
    <source>
        <dbReference type="EMBL" id="KAL3522105.1"/>
    </source>
</evidence>
<dbReference type="FunFam" id="3.30.40.10:FF:000925">
    <property type="entry name" value="Zinc finger protein, putative"/>
    <property type="match status" value="1"/>
</dbReference>
<feature type="region of interest" description="Disordered" evidence="5">
    <location>
        <begin position="599"/>
        <end position="630"/>
    </location>
</feature>
<feature type="region of interest" description="Disordered" evidence="5">
    <location>
        <begin position="644"/>
        <end position="672"/>
    </location>
</feature>
<feature type="compositionally biased region" description="Acidic residues" evidence="5">
    <location>
        <begin position="618"/>
        <end position="629"/>
    </location>
</feature>
<dbReference type="InterPro" id="IPR019734">
    <property type="entry name" value="TPR_rpt"/>
</dbReference>
<keyword evidence="1" id="KW-0479">Metal-binding</keyword>
<feature type="compositionally biased region" description="Basic and acidic residues" evidence="5">
    <location>
        <begin position="152"/>
        <end position="167"/>
    </location>
</feature>
<evidence type="ECO:0000259" key="6">
    <source>
        <dbReference type="PROSITE" id="PS50178"/>
    </source>
</evidence>
<feature type="compositionally biased region" description="Polar residues" evidence="5">
    <location>
        <begin position="132"/>
        <end position="150"/>
    </location>
</feature>
<dbReference type="EMBL" id="JBJUIK010000007">
    <property type="protein sequence ID" value="KAL3522105.1"/>
    <property type="molecule type" value="Genomic_DNA"/>
</dbReference>
<dbReference type="GO" id="GO:0008270">
    <property type="term" value="F:zinc ion binding"/>
    <property type="evidence" value="ECO:0007669"/>
    <property type="project" value="UniProtKB-KW"/>
</dbReference>
<keyword evidence="8" id="KW-1185">Reference proteome</keyword>
<feature type="region of interest" description="Disordered" evidence="5">
    <location>
        <begin position="977"/>
        <end position="1003"/>
    </location>
</feature>
<sequence>MLEKIGLPPKPSLRGNNWVVDSSHCQGCSSQFTFINRKHHCRRCGGLFCNSCTQQRMVLRGQGDSPVRICDPCKKLEEAARFEMRYGHKNRAGRGGSKLTAKSEDEILNQILGNEGESSMSSRSVSAMDMLSSAQNPRSSASCSNIQDISSQDDRDGTQRSISRDQPPDISTVMGDVTPEELRQQAVEEKKKYRTLKAEGKPEEALRAFKRGKELEKQAGALEINLRKRRKKALSFSNNSEVSSIKDDDAKASLSDNKLLPQRSKEKDDLAAELRELGWSDMDLRDADKKPATMSLEGELSTILGEVSQRANTEKRTHGIDKSQVIVHKRKALELKRQGNLAEAKEELKRAKVLEKQIEEQELLGEDEDSDEEFSSLLRSVNVDKNDDSSIGYNLDHGFDFGQLGGMGDDRFEGILEVTEDDMDDPEMAAALKSLGWTETTHPGELDSHFAPAHSEALLNEIQSLKKEALKQKRAGNSGEALGLFRKAKLLEKELKNSNSQETNLMMQSSVSFQGVSHSQSVEEPVELIDADVRNVNEKKGLGSNIARKSKSTIQKELLGLKKRALALRREGKLDEAEEELKKGKVLEKQLEEMENAPGVTHMGFSNKNAGDIMITNDGDEGEVTDQDMNDPSYLSLLQTLGWKDDDNENRPSFSPKKDDAAAAAAHNNKFSEIQPTTGFQYDVSRKSKSEIQRELLGLKRKSLALRRQGEAEEAEEVLKMAEVLEAQLAEFEAPMEKDIPAESVVHRENTFHDPSPEIDNQPIQLDSKESPLIDLGGSGSVTVENPKEMNGANETPNIPELNSAQANVSQNNESSIKLDILAHKRKALALKREGKLEEAKEELRQAKLLEKHVEEIKSQPSTSSDDLSGTDISSVGKKDSSHQSGPKPLSSRDRFKLQQESLNHKRQALKLRREGRTEEADAEFELAKALESQLEEVAAHDPAKSSENAAEPADEVIVEDFLDPQLLSALKAIGLDDVSSGSQGPEKHESKKPVAEIDNSNDERMQLEERIKAEKVKALNFKRSGKQTEALDALRTAKLLEKKLNSLTAK</sequence>
<dbReference type="PANTHER" id="PTHR47553">
    <property type="entry name" value="MYOSIN-11"/>
    <property type="match status" value="1"/>
</dbReference>
<evidence type="ECO:0000256" key="2">
    <source>
        <dbReference type="ARBA" id="ARBA00022771"/>
    </source>
</evidence>
<feature type="domain" description="FYVE-type" evidence="6">
    <location>
        <begin position="19"/>
        <end position="78"/>
    </location>
</feature>
<keyword evidence="2 4" id="KW-0863">Zinc-finger</keyword>